<dbReference type="InterPro" id="IPR005321">
    <property type="entry name" value="Peptidase_S58_DmpA"/>
</dbReference>
<comment type="similarity">
    <text evidence="1">Belongs to the peptidase S58 family.</text>
</comment>
<organism evidence="2 3">
    <name type="scientific">Aedoeadaptatus ivorii</name>
    <dbReference type="NCBI Taxonomy" id="54006"/>
    <lineage>
        <taxon>Bacteria</taxon>
        <taxon>Bacillati</taxon>
        <taxon>Bacillota</taxon>
        <taxon>Tissierellia</taxon>
        <taxon>Tissierellales</taxon>
        <taxon>Peptoniphilaceae</taxon>
        <taxon>Aedoeadaptatus</taxon>
    </lineage>
</organism>
<dbReference type="KEGG" id="piv:NCTC13079_01334"/>
<evidence type="ECO:0000256" key="1">
    <source>
        <dbReference type="ARBA" id="ARBA00007068"/>
    </source>
</evidence>
<dbReference type="PANTHER" id="PTHR36512:SF3">
    <property type="entry name" value="BLR5678 PROTEIN"/>
    <property type="match status" value="1"/>
</dbReference>
<gene>
    <name evidence="2" type="ORF">NCTC13079_01334</name>
</gene>
<protein>
    <submittedName>
        <fullName evidence="2">L-aminopeptidase/D-esterase</fullName>
    </submittedName>
</protein>
<dbReference type="Gene3D" id="3.60.70.12">
    <property type="entry name" value="L-amino peptidase D-ALA esterase/amidase"/>
    <property type="match status" value="1"/>
</dbReference>
<dbReference type="Proteomes" id="UP000269544">
    <property type="component" value="Chromosome"/>
</dbReference>
<evidence type="ECO:0000313" key="2">
    <source>
        <dbReference type="EMBL" id="VEJ36137.1"/>
    </source>
</evidence>
<dbReference type="AlphaFoldDB" id="A0A448V2Y8"/>
<dbReference type="InterPro" id="IPR016117">
    <property type="entry name" value="ArgJ-like_dom_sf"/>
</dbReference>
<keyword evidence="2" id="KW-0031">Aminopeptidase</keyword>
<sequence>MYSGHITDVPGIAVGHMEDAEGGTGVTVVVPPAGTTAGVDVRGGGPGTRECILLRPEYAMDTVHAVVLSGGSAYGLEAASGVMRGLRADGIGYSVGVGIVPIVPSAILFDLTYKNPDVWPDMEMGLSAYNQASTEMRRQGSVGAGCGCTAAKSMGTEYAKKSGIGSAAIQVGDAVFAAIVAVNAFGNIYDAEAGRALAMPVVDGEAVPFEEALLRGPLSFAEAGHKNTTLAIVATNGKFDKTALCKLAGRSHNGLARSIQPVHTELDGDTIFSLATNEVDISMQAAGHYLPKVLARAVANGIYSVQKDNTASETI</sequence>
<dbReference type="CDD" id="cd02252">
    <property type="entry name" value="nylC_like"/>
    <property type="match status" value="1"/>
</dbReference>
<evidence type="ECO:0000313" key="3">
    <source>
        <dbReference type="Proteomes" id="UP000269544"/>
    </source>
</evidence>
<name>A0A448V2Y8_9FIRM</name>
<dbReference type="EMBL" id="LR134523">
    <property type="protein sequence ID" value="VEJ36137.1"/>
    <property type="molecule type" value="Genomic_DNA"/>
</dbReference>
<dbReference type="RefSeq" id="WP_126466001.1">
    <property type="nucleotide sequence ID" value="NZ_JAUSWF010000007.1"/>
</dbReference>
<dbReference type="Pfam" id="PF03576">
    <property type="entry name" value="Peptidase_S58"/>
    <property type="match status" value="1"/>
</dbReference>
<accession>A0A448V2Y8</accession>
<keyword evidence="2" id="KW-0645">Protease</keyword>
<dbReference type="OrthoDB" id="9808347at2"/>
<dbReference type="PANTHER" id="PTHR36512">
    <property type="entry name" value="D-AMINOPEPTIDASE"/>
    <property type="match status" value="1"/>
</dbReference>
<reference evidence="2 3" key="1">
    <citation type="submission" date="2018-12" db="EMBL/GenBank/DDBJ databases">
        <authorList>
            <consortium name="Pathogen Informatics"/>
        </authorList>
    </citation>
    <scope>NUCLEOTIDE SEQUENCE [LARGE SCALE GENOMIC DNA]</scope>
    <source>
        <strain evidence="2 3">NCTC13079</strain>
    </source>
</reference>
<keyword evidence="2" id="KW-0378">Hydrolase</keyword>
<dbReference type="SUPFAM" id="SSF56266">
    <property type="entry name" value="DmpA/ArgJ-like"/>
    <property type="match status" value="1"/>
</dbReference>
<keyword evidence="3" id="KW-1185">Reference proteome</keyword>
<dbReference type="GO" id="GO:0004177">
    <property type="term" value="F:aminopeptidase activity"/>
    <property type="evidence" value="ECO:0007669"/>
    <property type="project" value="UniProtKB-KW"/>
</dbReference>
<proteinExistence type="inferred from homology"/>